<feature type="transmembrane region" description="Helical" evidence="7">
    <location>
        <begin position="236"/>
        <end position="259"/>
    </location>
</feature>
<keyword evidence="5 7" id="KW-1133">Transmembrane helix</keyword>
<comment type="subcellular location">
    <subcellularLocation>
        <location evidence="1 7">Cell membrane</location>
        <topology evidence="1 7">Multi-pass membrane protein</topology>
    </subcellularLocation>
</comment>
<sequence length="422" mass="45507">MLENPSAEASRFAGSAEPSTLMAGARAFLLGPLWAAQRSRWFVFAMAAIGEVTGLVLLVQGFTPPIEDVVPMPGRGLVLIILVRIALGLVGAYGSSTAERVADSRLTPHQALLIGIAILLFAYPLIVYRFTAPQPWSLLVNFPTFDGLDSGTAYLFDVTVDWMKRSWVDFFDAFTAGLRATLNAIETAFVLTPWPVVAMTAMLAAWYLSGLRAVVFVGLSLLYLGMFNFWEKSMSTMALVATSVIICVVIGIPIGILCAKNRRANTIIEPLLDIMQTLPTFVYLIPAVAFFSIGKPPGVIATVIFALPSIVRLTTLGIRQVPAHVREAADAFGATPAQLLLKVELPLAIPSIRLGINQTIMMSLSMVVVAAMIGAGGLGLEVIHSLQHLKTGQGMLAGIAIVVCAMALDRMVRREGRERRRK</sequence>
<keyword evidence="6 7" id="KW-0472">Membrane</keyword>
<dbReference type="GO" id="GO:0043190">
    <property type="term" value="C:ATP-binding cassette (ABC) transporter complex"/>
    <property type="evidence" value="ECO:0007669"/>
    <property type="project" value="TreeGrafter"/>
</dbReference>
<proteinExistence type="inferred from homology"/>
<evidence type="ECO:0000313" key="10">
    <source>
        <dbReference type="Proteomes" id="UP000326202"/>
    </source>
</evidence>
<evidence type="ECO:0000259" key="8">
    <source>
        <dbReference type="PROSITE" id="PS50928"/>
    </source>
</evidence>
<dbReference type="PROSITE" id="PS50928">
    <property type="entry name" value="ABC_TM1"/>
    <property type="match status" value="1"/>
</dbReference>
<dbReference type="InterPro" id="IPR035906">
    <property type="entry name" value="MetI-like_sf"/>
</dbReference>
<dbReference type="Gene3D" id="1.10.3720.10">
    <property type="entry name" value="MetI-like"/>
    <property type="match status" value="1"/>
</dbReference>
<keyword evidence="3" id="KW-1003">Cell membrane</keyword>
<dbReference type="GO" id="GO:0031460">
    <property type="term" value="P:glycine betaine transport"/>
    <property type="evidence" value="ECO:0007669"/>
    <property type="project" value="TreeGrafter"/>
</dbReference>
<feature type="transmembrane region" description="Helical" evidence="7">
    <location>
        <begin position="106"/>
        <end position="126"/>
    </location>
</feature>
<comment type="similarity">
    <text evidence="7">Belongs to the binding-protein-dependent transport system permease family.</text>
</comment>
<evidence type="ECO:0000256" key="3">
    <source>
        <dbReference type="ARBA" id="ARBA00022475"/>
    </source>
</evidence>
<dbReference type="CDD" id="cd06261">
    <property type="entry name" value="TM_PBP2"/>
    <property type="match status" value="1"/>
</dbReference>
<reference evidence="9 10" key="1">
    <citation type="submission" date="2019-08" db="EMBL/GenBank/DDBJ databases">
        <title>Hyperibacter terrae gen. nov., sp. nov. and Hyperibacter viscosus sp. nov., two new members in the family Rhodospirillaceae isolated from the rhizosphere of Hypericum perforatum.</title>
        <authorList>
            <person name="Noviana Z."/>
        </authorList>
    </citation>
    <scope>NUCLEOTIDE SEQUENCE [LARGE SCALE GENOMIC DNA]</scope>
    <source>
        <strain evidence="9 10">R5913</strain>
    </source>
</reference>
<feature type="transmembrane region" description="Helical" evidence="7">
    <location>
        <begin position="74"/>
        <end position="94"/>
    </location>
</feature>
<feature type="transmembrane region" description="Helical" evidence="7">
    <location>
        <begin position="360"/>
        <end position="380"/>
    </location>
</feature>
<feature type="transmembrane region" description="Helical" evidence="7">
    <location>
        <begin position="41"/>
        <end position="62"/>
    </location>
</feature>
<keyword evidence="10" id="KW-1185">Reference proteome</keyword>
<dbReference type="GO" id="GO:0015871">
    <property type="term" value="P:choline transport"/>
    <property type="evidence" value="ECO:0007669"/>
    <property type="project" value="TreeGrafter"/>
</dbReference>
<dbReference type="OrthoDB" id="9815258at2"/>
<feature type="transmembrane region" description="Helical" evidence="7">
    <location>
        <begin position="299"/>
        <end position="318"/>
    </location>
</feature>
<dbReference type="GO" id="GO:0005275">
    <property type="term" value="F:amine transmembrane transporter activity"/>
    <property type="evidence" value="ECO:0007669"/>
    <property type="project" value="TreeGrafter"/>
</dbReference>
<dbReference type="FunFam" id="1.10.3720.10:FF:000001">
    <property type="entry name" value="Glycine betaine ABC transporter, permease"/>
    <property type="match status" value="1"/>
</dbReference>
<organism evidence="9 10">
    <name type="scientific">Hypericibacter terrae</name>
    <dbReference type="NCBI Taxonomy" id="2602015"/>
    <lineage>
        <taxon>Bacteria</taxon>
        <taxon>Pseudomonadati</taxon>
        <taxon>Pseudomonadota</taxon>
        <taxon>Alphaproteobacteria</taxon>
        <taxon>Rhodospirillales</taxon>
        <taxon>Dongiaceae</taxon>
        <taxon>Hypericibacter</taxon>
    </lineage>
</organism>
<dbReference type="GO" id="GO:0015226">
    <property type="term" value="F:carnitine transmembrane transporter activity"/>
    <property type="evidence" value="ECO:0007669"/>
    <property type="project" value="TreeGrafter"/>
</dbReference>
<dbReference type="EMBL" id="CP042906">
    <property type="protein sequence ID" value="QEX16876.1"/>
    <property type="molecule type" value="Genomic_DNA"/>
</dbReference>
<keyword evidence="4 7" id="KW-0812">Transmembrane</keyword>
<keyword evidence="2 7" id="KW-0813">Transport</keyword>
<accession>A0A5J6MPY3</accession>
<evidence type="ECO:0000256" key="7">
    <source>
        <dbReference type="RuleBase" id="RU363032"/>
    </source>
</evidence>
<dbReference type="RefSeq" id="WP_151177177.1">
    <property type="nucleotide sequence ID" value="NZ_CP042906.1"/>
</dbReference>
<dbReference type="KEGG" id="htq:FRZ44_21710"/>
<dbReference type="Proteomes" id="UP000326202">
    <property type="component" value="Chromosome"/>
</dbReference>
<name>A0A5J6MPY3_9PROT</name>
<protein>
    <recommendedName>
        <fullName evidence="8">ABC transmembrane type-1 domain-containing protein</fullName>
    </recommendedName>
</protein>
<feature type="transmembrane region" description="Helical" evidence="7">
    <location>
        <begin position="271"/>
        <end position="293"/>
    </location>
</feature>
<evidence type="ECO:0000256" key="5">
    <source>
        <dbReference type="ARBA" id="ARBA00022989"/>
    </source>
</evidence>
<dbReference type="AlphaFoldDB" id="A0A5J6MPY3"/>
<feature type="transmembrane region" description="Helical" evidence="7">
    <location>
        <begin position="213"/>
        <end position="230"/>
    </location>
</feature>
<dbReference type="InterPro" id="IPR000515">
    <property type="entry name" value="MetI-like"/>
</dbReference>
<dbReference type="PANTHER" id="PTHR47737:SF1">
    <property type="entry name" value="GLYCINE BETAINE_PROLINE BETAINE TRANSPORT SYSTEM PERMEASE PROTEIN PROW"/>
    <property type="match status" value="1"/>
</dbReference>
<evidence type="ECO:0000313" key="9">
    <source>
        <dbReference type="EMBL" id="QEX16876.1"/>
    </source>
</evidence>
<evidence type="ECO:0000256" key="1">
    <source>
        <dbReference type="ARBA" id="ARBA00004651"/>
    </source>
</evidence>
<dbReference type="Pfam" id="PF00528">
    <property type="entry name" value="BPD_transp_1"/>
    <property type="match status" value="1"/>
</dbReference>
<dbReference type="PANTHER" id="PTHR47737">
    <property type="entry name" value="GLYCINE BETAINE/PROLINE BETAINE TRANSPORT SYSTEM PERMEASE PROTEIN PROW"/>
    <property type="match status" value="1"/>
</dbReference>
<evidence type="ECO:0000256" key="2">
    <source>
        <dbReference type="ARBA" id="ARBA00022448"/>
    </source>
</evidence>
<feature type="domain" description="ABC transmembrane type-1" evidence="8">
    <location>
        <begin position="233"/>
        <end position="412"/>
    </location>
</feature>
<gene>
    <name evidence="9" type="ORF">FRZ44_21710</name>
</gene>
<evidence type="ECO:0000256" key="4">
    <source>
        <dbReference type="ARBA" id="ARBA00022692"/>
    </source>
</evidence>
<feature type="transmembrane region" description="Helical" evidence="7">
    <location>
        <begin position="392"/>
        <end position="412"/>
    </location>
</feature>
<dbReference type="SUPFAM" id="SSF161098">
    <property type="entry name" value="MetI-like"/>
    <property type="match status" value="1"/>
</dbReference>
<evidence type="ECO:0000256" key="6">
    <source>
        <dbReference type="ARBA" id="ARBA00023136"/>
    </source>
</evidence>